<dbReference type="RefSeq" id="WP_141586022.1">
    <property type="nucleotide sequence ID" value="NZ_SPAY01000172.1"/>
</dbReference>
<dbReference type="PANTHER" id="PTHR42305:SF1">
    <property type="entry name" value="MEMBRANE PROTEIN RV1733C-RELATED"/>
    <property type="match status" value="1"/>
</dbReference>
<evidence type="ECO:0000313" key="2">
    <source>
        <dbReference type="EMBL" id="TQE17506.1"/>
    </source>
</evidence>
<keyword evidence="1" id="KW-0812">Transmembrane</keyword>
<feature type="transmembrane region" description="Helical" evidence="1">
    <location>
        <begin position="137"/>
        <end position="159"/>
    </location>
</feature>
<accession>A0AAE9AVV3</accession>
<organism evidence="2 3">
    <name type="scientific">Streptomyces ipomoeae</name>
    <dbReference type="NCBI Taxonomy" id="103232"/>
    <lineage>
        <taxon>Bacteria</taxon>
        <taxon>Bacillati</taxon>
        <taxon>Actinomycetota</taxon>
        <taxon>Actinomycetes</taxon>
        <taxon>Kitasatosporales</taxon>
        <taxon>Streptomycetaceae</taxon>
        <taxon>Streptomyces</taxon>
    </lineage>
</organism>
<feature type="transmembrane region" description="Helical" evidence="1">
    <location>
        <begin position="21"/>
        <end position="47"/>
    </location>
</feature>
<comment type="caution">
    <text evidence="2">The sequence shown here is derived from an EMBL/GenBank/DDBJ whole genome shotgun (WGS) entry which is preliminary data.</text>
</comment>
<evidence type="ECO:0000313" key="3">
    <source>
        <dbReference type="Proteomes" id="UP000318720"/>
    </source>
</evidence>
<dbReference type="Proteomes" id="UP000318720">
    <property type="component" value="Unassembled WGS sequence"/>
</dbReference>
<dbReference type="EMBL" id="SPAZ01000338">
    <property type="protein sequence ID" value="TQE17506.1"/>
    <property type="molecule type" value="Genomic_DNA"/>
</dbReference>
<sequence length="187" mass="20001">MGTKVRLWRWRRNPLRRRSDAAEAWVILATGLAIAIAAPVTGAVTVWNVQDTLDRQRQALRSTTAVLTADAPAVRAYTGGATVRAAARWTAPDGTTRTGDAQVKAGLKAGDRATVWTDDTGALRDGPLSPAEVEARAGLSGALAAGGACAVLLTGSWVVRRRLDTRRAAGWEREWAEVGPRWARKHA</sequence>
<protein>
    <submittedName>
        <fullName evidence="2">Uncharacterized protein</fullName>
    </submittedName>
</protein>
<proteinExistence type="predicted"/>
<dbReference type="InterPro" id="IPR039708">
    <property type="entry name" value="MT1774/Rv1733c-like"/>
</dbReference>
<keyword evidence="1" id="KW-1133">Transmembrane helix</keyword>
<evidence type="ECO:0000256" key="1">
    <source>
        <dbReference type="SAM" id="Phobius"/>
    </source>
</evidence>
<gene>
    <name evidence="2" type="ORF">Sipo8835_41815</name>
</gene>
<keyword evidence="1" id="KW-0472">Membrane</keyword>
<dbReference type="PANTHER" id="PTHR42305">
    <property type="entry name" value="MEMBRANE PROTEIN RV1733C-RELATED"/>
    <property type="match status" value="1"/>
</dbReference>
<dbReference type="AlphaFoldDB" id="A0AAE9AVV3"/>
<reference evidence="2 3" key="1">
    <citation type="submission" date="2019-03" db="EMBL/GenBank/DDBJ databases">
        <title>Comparative genomic analyses of the sweetpotato soil rot pathogen, Streptomyces ipomoeae.</title>
        <authorList>
            <person name="Ruschel Soares N."/>
            <person name="Badger J.H."/>
            <person name="Huguet-Tapia J.C."/>
            <person name="Clark C.A."/>
            <person name="Pettis G.S."/>
        </authorList>
    </citation>
    <scope>NUCLEOTIDE SEQUENCE [LARGE SCALE GENOMIC DNA]</scope>
    <source>
        <strain evidence="2 3">88-35</strain>
    </source>
</reference>
<name>A0AAE9AVV3_9ACTN</name>